<reference evidence="1" key="1">
    <citation type="submission" date="2020-04" db="EMBL/GenBank/DDBJ databases">
        <authorList>
            <person name="Chiriac C."/>
            <person name="Salcher M."/>
            <person name="Ghai R."/>
            <person name="Kavagutti S V."/>
        </authorList>
    </citation>
    <scope>NUCLEOTIDE SEQUENCE</scope>
</reference>
<gene>
    <name evidence="1" type="ORF">UFOVP764_17</name>
</gene>
<organism evidence="1">
    <name type="scientific">uncultured Caudovirales phage</name>
    <dbReference type="NCBI Taxonomy" id="2100421"/>
    <lineage>
        <taxon>Viruses</taxon>
        <taxon>Duplodnaviria</taxon>
        <taxon>Heunggongvirae</taxon>
        <taxon>Uroviricota</taxon>
        <taxon>Caudoviricetes</taxon>
        <taxon>Peduoviridae</taxon>
        <taxon>Maltschvirus</taxon>
        <taxon>Maltschvirus maltsch</taxon>
    </lineage>
</organism>
<protein>
    <submittedName>
        <fullName evidence="1">Uncharacterized protein</fullName>
    </submittedName>
</protein>
<dbReference type="EMBL" id="LR796711">
    <property type="protein sequence ID" value="CAB4160817.1"/>
    <property type="molecule type" value="Genomic_DNA"/>
</dbReference>
<proteinExistence type="predicted"/>
<name>A0A6J5NPE0_9CAUD</name>
<sequence length="444" mass="48124">MALVDPNIAMSYRGIEVPNQLAQYGQIAQIQNAQNQNRLADLQYRAAEIALNKQRALQDYRSQNDPSSAGYYPGLRQIDPVLALEEEGKQAEIAKTRAEIDAKKFETENKRLDFTLQAIGSSPTPERAIAYINKGLRDGVFSMQEASGELAKLQNITPEDFDKYRMGQLQRTLAAKDQLEVMAPQIDLQDVGGQLIGLQGNRYQPGYRQPVPGFAPITKTATIGERTAQGNLALSQSQEAWKRANPGYDIQATEAGLVGINKNNPRDVVPISLDGQAVGLKPPPAKLVETDTQLSNLAGSLAAFKDEVAKQKLTGAKGLFTGEDTANMTSKYTALLMGVKDLYTLGALTGPDMGIIENQLQNPATWAASMTSKKAFDAQIKTIENMLRRNYINAETAFGRPLKATSKALAKFGATNTVTDPTGMVHTFPTAEAAAAYKKAAGIQ</sequence>
<accession>A0A6J5NPE0</accession>
<evidence type="ECO:0000313" key="1">
    <source>
        <dbReference type="EMBL" id="CAB4160817.1"/>
    </source>
</evidence>